<reference evidence="7 8" key="2">
    <citation type="journal article" date="2022" name="Arch. Microbiol.">
        <title>Rhodococcus pseudokoreensis sp. nov. isolated from the rhizosphere of young M26 apple rootstocks.</title>
        <authorList>
            <person name="Kampfer P."/>
            <person name="Glaeser S.P."/>
            <person name="Blom J."/>
            <person name="Wolf J."/>
            <person name="Benning S."/>
            <person name="Schloter M."/>
            <person name="Neumann-Schaal M."/>
        </authorList>
    </citation>
    <scope>NUCLEOTIDE SEQUENCE [LARGE SCALE GENOMIC DNA]</scope>
    <source>
        <strain evidence="7 8">R79</strain>
    </source>
</reference>
<evidence type="ECO:0000313" key="7">
    <source>
        <dbReference type="EMBL" id="QSE90781.1"/>
    </source>
</evidence>
<dbReference type="InterPro" id="IPR036271">
    <property type="entry name" value="Tet_transcr_reg_TetR-rel_C_sf"/>
</dbReference>
<dbReference type="Proteomes" id="UP000662986">
    <property type="component" value="Chromosome"/>
</dbReference>
<evidence type="ECO:0000256" key="5">
    <source>
        <dbReference type="SAM" id="MobiDB-lite"/>
    </source>
</evidence>
<dbReference type="Gene3D" id="1.10.357.10">
    <property type="entry name" value="Tetracycline Repressor, domain 2"/>
    <property type="match status" value="1"/>
</dbReference>
<name>A0A974W498_9NOCA</name>
<dbReference type="PROSITE" id="PS01081">
    <property type="entry name" value="HTH_TETR_1"/>
    <property type="match status" value="1"/>
</dbReference>
<dbReference type="PROSITE" id="PS50977">
    <property type="entry name" value="HTH_TETR_2"/>
    <property type="match status" value="1"/>
</dbReference>
<evidence type="ECO:0000256" key="3">
    <source>
        <dbReference type="ARBA" id="ARBA00023163"/>
    </source>
</evidence>
<gene>
    <name evidence="7" type="ORF">JWS13_20200</name>
</gene>
<dbReference type="InterPro" id="IPR050109">
    <property type="entry name" value="HTH-type_TetR-like_transc_reg"/>
</dbReference>
<protein>
    <submittedName>
        <fullName evidence="7">TetR/AcrR family transcriptional regulator</fullName>
    </submittedName>
</protein>
<keyword evidence="3" id="KW-0804">Transcription</keyword>
<evidence type="ECO:0000256" key="4">
    <source>
        <dbReference type="PROSITE-ProRule" id="PRU00335"/>
    </source>
</evidence>
<feature type="compositionally biased region" description="Basic and acidic residues" evidence="5">
    <location>
        <begin position="1"/>
        <end position="10"/>
    </location>
</feature>
<dbReference type="Pfam" id="PF21313">
    <property type="entry name" value="EthR_C"/>
    <property type="match status" value="1"/>
</dbReference>
<dbReference type="SUPFAM" id="SSF46689">
    <property type="entry name" value="Homeodomain-like"/>
    <property type="match status" value="1"/>
</dbReference>
<keyword evidence="8" id="KW-1185">Reference proteome</keyword>
<organism evidence="7 8">
    <name type="scientific">Rhodococcus pseudokoreensis</name>
    <dbReference type="NCBI Taxonomy" id="2811421"/>
    <lineage>
        <taxon>Bacteria</taxon>
        <taxon>Bacillati</taxon>
        <taxon>Actinomycetota</taxon>
        <taxon>Actinomycetes</taxon>
        <taxon>Mycobacteriales</taxon>
        <taxon>Nocardiaceae</taxon>
        <taxon>Rhodococcus</taxon>
    </lineage>
</organism>
<keyword evidence="1" id="KW-0805">Transcription regulation</keyword>
<feature type="region of interest" description="Disordered" evidence="5">
    <location>
        <begin position="1"/>
        <end position="55"/>
    </location>
</feature>
<dbReference type="Pfam" id="PF00440">
    <property type="entry name" value="TetR_N"/>
    <property type="match status" value="1"/>
</dbReference>
<dbReference type="InterPro" id="IPR001647">
    <property type="entry name" value="HTH_TetR"/>
</dbReference>
<dbReference type="InterPro" id="IPR009057">
    <property type="entry name" value="Homeodomain-like_sf"/>
</dbReference>
<dbReference type="InterPro" id="IPR023772">
    <property type="entry name" value="DNA-bd_HTH_TetR-type_CS"/>
</dbReference>
<reference evidence="7 8" key="1">
    <citation type="journal article" date="2021" name="Microbiol. Resour. Announc.">
        <title>Complete Genome Sequences of Two Rhodococcus sp. Strains with Large and Linear Chromosomes, Isolated from Apple Rhizosphere.</title>
        <authorList>
            <person name="Benning S."/>
            <person name="Brugnone N."/>
            <person name="Siani R."/>
            <person name="Kublik S."/>
            <person name="Schloter M."/>
            <person name="Rad V."/>
        </authorList>
    </citation>
    <scope>NUCLEOTIDE SEQUENCE [LARGE SCALE GENOMIC DNA]</scope>
    <source>
        <strain evidence="7 8">R79</strain>
    </source>
</reference>
<feature type="domain" description="HTH tetR-type" evidence="6">
    <location>
        <begin position="54"/>
        <end position="114"/>
    </location>
</feature>
<accession>A0A974W498</accession>
<evidence type="ECO:0000313" key="8">
    <source>
        <dbReference type="Proteomes" id="UP000662986"/>
    </source>
</evidence>
<dbReference type="InterPro" id="IPR049397">
    <property type="entry name" value="EthR_C"/>
</dbReference>
<evidence type="ECO:0000259" key="6">
    <source>
        <dbReference type="PROSITE" id="PS50977"/>
    </source>
</evidence>
<sequence length="246" mass="27096">MKASPRDQSARRPSPGEPDGGEATPPRTRGGWVPTGTAASRRNAHEERGTHRGKNTRSAILAAARALFEERGYVDVSIEDIVTRLGVSRGTFYTYFSTKSDVFRELSSQVRVEIDSAVSTRAEDANVGAIGALTNSNRRYVEVYRAHARMYGLIEQVATMDPEVHRQRLESRRANVERVAATIARWQRRGLADTSIDATTTASVLVSLTSNSCYWWFVGGDVAGRPDDPVAAITDIWVRATGLRDE</sequence>
<evidence type="ECO:0000256" key="2">
    <source>
        <dbReference type="ARBA" id="ARBA00023125"/>
    </source>
</evidence>
<dbReference type="EMBL" id="CP070619">
    <property type="protein sequence ID" value="QSE90781.1"/>
    <property type="molecule type" value="Genomic_DNA"/>
</dbReference>
<evidence type="ECO:0000256" key="1">
    <source>
        <dbReference type="ARBA" id="ARBA00023015"/>
    </source>
</evidence>
<dbReference type="PANTHER" id="PTHR30055:SF238">
    <property type="entry name" value="MYCOFACTOCIN BIOSYNTHESIS TRANSCRIPTIONAL REGULATOR MFTR-RELATED"/>
    <property type="match status" value="1"/>
</dbReference>
<feature type="DNA-binding region" description="H-T-H motif" evidence="4">
    <location>
        <begin position="77"/>
        <end position="96"/>
    </location>
</feature>
<dbReference type="Gene3D" id="1.10.10.60">
    <property type="entry name" value="Homeodomain-like"/>
    <property type="match status" value="1"/>
</dbReference>
<keyword evidence="2 4" id="KW-0238">DNA-binding</keyword>
<dbReference type="PANTHER" id="PTHR30055">
    <property type="entry name" value="HTH-TYPE TRANSCRIPTIONAL REGULATOR RUTR"/>
    <property type="match status" value="1"/>
</dbReference>
<dbReference type="PRINTS" id="PR00455">
    <property type="entry name" value="HTHTETR"/>
</dbReference>
<proteinExistence type="predicted"/>
<dbReference type="SUPFAM" id="SSF48498">
    <property type="entry name" value="Tetracyclin repressor-like, C-terminal domain"/>
    <property type="match status" value="1"/>
</dbReference>